<organism evidence="2 3">
    <name type="scientific">Xenorhabdus ishibashii</name>
    <dbReference type="NCBI Taxonomy" id="1034471"/>
    <lineage>
        <taxon>Bacteria</taxon>
        <taxon>Pseudomonadati</taxon>
        <taxon>Pseudomonadota</taxon>
        <taxon>Gammaproteobacteria</taxon>
        <taxon>Enterobacterales</taxon>
        <taxon>Morganellaceae</taxon>
        <taxon>Xenorhabdus</taxon>
    </lineage>
</organism>
<dbReference type="Proteomes" id="UP000222168">
    <property type="component" value="Unassembled WGS sequence"/>
</dbReference>
<gene>
    <name evidence="2" type="ORF">Xish_03406</name>
</gene>
<dbReference type="Pfam" id="PF06649">
    <property type="entry name" value="DUF1161"/>
    <property type="match status" value="1"/>
</dbReference>
<feature type="signal peptide" evidence="1">
    <location>
        <begin position="1"/>
        <end position="21"/>
    </location>
</feature>
<dbReference type="InterPro" id="IPR010595">
    <property type="entry name" value="DUF1161"/>
</dbReference>
<dbReference type="AlphaFoldDB" id="A0A2D0K9Z7"/>
<keyword evidence="1" id="KW-0732">Signal</keyword>
<feature type="chain" id="PRO_5013401958" evidence="1">
    <location>
        <begin position="22"/>
        <end position="108"/>
    </location>
</feature>
<reference evidence="2 3" key="1">
    <citation type="journal article" date="2017" name="Nat. Microbiol.">
        <title>Natural product diversity associated with the nematode symbionts Photorhabdus and Xenorhabdus.</title>
        <authorList>
            <person name="Tobias N.J."/>
            <person name="Wolff H."/>
            <person name="Djahanschiri B."/>
            <person name="Grundmann F."/>
            <person name="Kronenwerth M."/>
            <person name="Shi Y.M."/>
            <person name="Simonyi S."/>
            <person name="Grun P."/>
            <person name="Shapiro-Ilan D."/>
            <person name="Pidot S.J."/>
            <person name="Stinear T.P."/>
            <person name="Ebersberger I."/>
            <person name="Bode H.B."/>
        </authorList>
    </citation>
    <scope>NUCLEOTIDE SEQUENCE [LARGE SCALE GENOMIC DNA]</scope>
    <source>
        <strain evidence="2 3">DSM 22670</strain>
    </source>
</reference>
<keyword evidence="3" id="KW-1185">Reference proteome</keyword>
<protein>
    <submittedName>
        <fullName evidence="2">Membrane protein</fullName>
    </submittedName>
</protein>
<dbReference type="EMBL" id="NJAK01000002">
    <property type="protein sequence ID" value="PHM60261.1"/>
    <property type="molecule type" value="Genomic_DNA"/>
</dbReference>
<accession>A0A2D0K9Z7</accession>
<evidence type="ECO:0000313" key="3">
    <source>
        <dbReference type="Proteomes" id="UP000222168"/>
    </source>
</evidence>
<evidence type="ECO:0000256" key="1">
    <source>
        <dbReference type="SAM" id="SignalP"/>
    </source>
</evidence>
<sequence>MKKILLTGALFFAFSPFVVQAQASQKMTCESLKEEIAQKIIKNGVPQTDFRLELVPSDQVTENNTTRSGKVVGHCDYGKQKIVYVRLSHTNTANATPTETKNNKKSKE</sequence>
<name>A0A2D0K9Z7_9GAMM</name>
<dbReference type="OrthoDB" id="6183281at2"/>
<proteinExistence type="predicted"/>
<evidence type="ECO:0000313" key="2">
    <source>
        <dbReference type="EMBL" id="PHM60261.1"/>
    </source>
</evidence>
<comment type="caution">
    <text evidence="2">The sequence shown here is derived from an EMBL/GenBank/DDBJ whole genome shotgun (WGS) entry which is preliminary data.</text>
</comment>